<feature type="active site" evidence="1">
    <location>
        <position position="190"/>
    </location>
</feature>
<evidence type="ECO:0000256" key="1">
    <source>
        <dbReference type="PIRSR" id="PIRSR640198-1"/>
    </source>
</evidence>
<feature type="binding site" evidence="2">
    <location>
        <begin position="194"/>
        <end position="201"/>
    </location>
    <ligand>
        <name>ATP</name>
        <dbReference type="ChEBI" id="CHEBI:30616"/>
    </ligand>
</feature>
<feature type="domain" description="Fido" evidence="3">
    <location>
        <begin position="108"/>
        <end position="255"/>
    </location>
</feature>
<dbReference type="InterPro" id="IPR036597">
    <property type="entry name" value="Fido-like_dom_sf"/>
</dbReference>
<dbReference type="Pfam" id="PF13784">
    <property type="entry name" value="Fic_N"/>
    <property type="match status" value="1"/>
</dbReference>
<gene>
    <name evidence="4" type="ORF">COB11_08200</name>
</gene>
<evidence type="ECO:0000259" key="3">
    <source>
        <dbReference type="PROSITE" id="PS51459"/>
    </source>
</evidence>
<dbReference type="Pfam" id="PF02661">
    <property type="entry name" value="Fic"/>
    <property type="match status" value="1"/>
</dbReference>
<dbReference type="EMBL" id="NVUU01000127">
    <property type="protein sequence ID" value="PCI91708.1"/>
    <property type="molecule type" value="Genomic_DNA"/>
</dbReference>
<dbReference type="SUPFAM" id="SSF140931">
    <property type="entry name" value="Fic-like"/>
    <property type="match status" value="1"/>
</dbReference>
<organism evidence="4 5">
    <name type="scientific">Aerophobetes bacterium</name>
    <dbReference type="NCBI Taxonomy" id="2030807"/>
    <lineage>
        <taxon>Bacteria</taxon>
        <taxon>Candidatus Aerophobota</taxon>
    </lineage>
</organism>
<dbReference type="PANTHER" id="PTHR13504">
    <property type="entry name" value="FIDO DOMAIN-CONTAINING PROTEIN DDB_G0283145"/>
    <property type="match status" value="1"/>
</dbReference>
<feature type="binding site" evidence="2">
    <location>
        <begin position="232"/>
        <end position="233"/>
    </location>
    <ligand>
        <name>ATP</name>
        <dbReference type="ChEBI" id="CHEBI:30616"/>
    </ligand>
</feature>
<proteinExistence type="predicted"/>
<keyword evidence="2" id="KW-0547">Nucleotide-binding</keyword>
<keyword evidence="2" id="KW-0067">ATP-binding</keyword>
<dbReference type="InterPro" id="IPR025758">
    <property type="entry name" value="Fic/DOC_N"/>
</dbReference>
<comment type="caution">
    <text evidence="4">The sequence shown here is derived from an EMBL/GenBank/DDBJ whole genome shotgun (WGS) entry which is preliminary data.</text>
</comment>
<reference evidence="5" key="1">
    <citation type="submission" date="2017-08" db="EMBL/GenBank/DDBJ databases">
        <title>A dynamic microbial community with high functional redundancy inhabits the cold, oxic subseafloor aquifer.</title>
        <authorList>
            <person name="Tully B.J."/>
            <person name="Wheat C.G."/>
            <person name="Glazer B.T."/>
            <person name="Huber J.A."/>
        </authorList>
    </citation>
    <scope>NUCLEOTIDE SEQUENCE [LARGE SCALE GENOMIC DNA]</scope>
</reference>
<dbReference type="Proteomes" id="UP000217838">
    <property type="component" value="Unassembled WGS sequence"/>
</dbReference>
<name>A0A2A4YA50_UNCAE</name>
<dbReference type="PANTHER" id="PTHR13504:SF35">
    <property type="entry name" value="PROTEIN ADENYLYLTRANSFERASE SOFIC"/>
    <property type="match status" value="1"/>
</dbReference>
<evidence type="ECO:0000256" key="2">
    <source>
        <dbReference type="PIRSR" id="PIRSR640198-2"/>
    </source>
</evidence>
<feature type="non-terminal residue" evidence="4">
    <location>
        <position position="262"/>
    </location>
</feature>
<sequence length="262" mass="30141">MYKIPFLPLQQNLETKDILKKLTHAHRALAELKGVSLIIPNQSILINTLALKEAKDSSAIENIIISDDELYKSDCSNKYFATRGVKEVYNYVAALKHGYSRVKTYGLLTNSHILEIQATIEENTAGFRSLPGTLLKNDHSGEVIYTPPQCAKEITDLMDNLEKYINENTENDFDPLTKMAIIHHQFESIHPFYDGNGRTGRIINVLYLLKNDLLDTPVLYLSRYINENKNEYYRLLQEVRVQKGAWNEWILFILEAVIQTSY</sequence>
<protein>
    <submittedName>
        <fullName evidence="4">Addiction module protein</fullName>
    </submittedName>
</protein>
<dbReference type="InterPro" id="IPR040198">
    <property type="entry name" value="Fido_containing"/>
</dbReference>
<evidence type="ECO:0000313" key="5">
    <source>
        <dbReference type="Proteomes" id="UP000217838"/>
    </source>
</evidence>
<dbReference type="Gene3D" id="1.10.3290.10">
    <property type="entry name" value="Fido-like domain"/>
    <property type="match status" value="1"/>
</dbReference>
<evidence type="ECO:0000313" key="4">
    <source>
        <dbReference type="EMBL" id="PCI91708.1"/>
    </source>
</evidence>
<dbReference type="AlphaFoldDB" id="A0A2A4YA50"/>
<dbReference type="InterPro" id="IPR003812">
    <property type="entry name" value="Fido"/>
</dbReference>
<dbReference type="GO" id="GO:0005524">
    <property type="term" value="F:ATP binding"/>
    <property type="evidence" value="ECO:0007669"/>
    <property type="project" value="UniProtKB-KW"/>
</dbReference>
<accession>A0A2A4YA50</accession>
<dbReference type="PROSITE" id="PS51459">
    <property type="entry name" value="FIDO"/>
    <property type="match status" value="1"/>
</dbReference>